<evidence type="ECO:0000256" key="6">
    <source>
        <dbReference type="ARBA" id="ARBA00022892"/>
    </source>
</evidence>
<dbReference type="InterPro" id="IPR007194">
    <property type="entry name" value="TRAPP_component"/>
</dbReference>
<dbReference type="GO" id="GO:0030008">
    <property type="term" value="C:TRAPP complex"/>
    <property type="evidence" value="ECO:0007669"/>
    <property type="project" value="InterPro"/>
</dbReference>
<evidence type="ECO:0000256" key="1">
    <source>
        <dbReference type="ARBA" id="ARBA00004222"/>
    </source>
</evidence>
<keyword evidence="4" id="KW-0813">Transport</keyword>
<evidence type="ECO:0000256" key="4">
    <source>
        <dbReference type="ARBA" id="ARBA00022448"/>
    </source>
</evidence>
<dbReference type="GO" id="GO:0048193">
    <property type="term" value="P:Golgi vesicle transport"/>
    <property type="evidence" value="ECO:0007669"/>
    <property type="project" value="InterPro"/>
</dbReference>
<dbReference type="Gene3D" id="3.30.1380.20">
    <property type="entry name" value="Trafficking protein particle complex subunit 3"/>
    <property type="match status" value="1"/>
</dbReference>
<proteinExistence type="inferred from homology"/>
<dbReference type="STRING" id="3469.A0A4Y7KWN5"/>
<name>A0A4Y7KWN5_PAPSO</name>
<comment type="similarity">
    <text evidence="3">Belongs to the TRAPP small subunits family. BET3 subfamily.</text>
</comment>
<dbReference type="AlphaFoldDB" id="A0A4Y7KWN5"/>
<evidence type="ECO:0000256" key="5">
    <source>
        <dbReference type="ARBA" id="ARBA00022824"/>
    </source>
</evidence>
<evidence type="ECO:0000313" key="9">
    <source>
        <dbReference type="Proteomes" id="UP000316621"/>
    </source>
</evidence>
<dbReference type="Gramene" id="RZC76369">
    <property type="protein sequence ID" value="RZC76369"/>
    <property type="gene ID" value="C5167_000836"/>
</dbReference>
<sequence length="279" mass="31943">MLESDSCKAAQGDCISLPEFNYEKLETFLEFLYRGDLAIEKSRVSGKKRREEDRDREIDPVRSRTLSSSMVVYGGARVVGKELFFFAKTKSYLVYESYLDGLWMGSMERDFRVSVIGGKHRDIYLMDCKAGTSGTILVLEDNPFINFVELPDTCQGLYYCNVLSGVIRGALETVSMKTEVSWVPDMLRGDDAYESRVKLLKQVPEEYTYKDDEYFLTVYIKISDAVSNETLKLAALKLIVLQYKHIVLLPSFDEFAKLNPHLVVQITRASLTYSNEKRI</sequence>
<dbReference type="GO" id="GO:0005783">
    <property type="term" value="C:endoplasmic reticulum"/>
    <property type="evidence" value="ECO:0007669"/>
    <property type="project" value="UniProtKB-SubCell"/>
</dbReference>
<evidence type="ECO:0000256" key="7">
    <source>
        <dbReference type="ARBA" id="ARBA00023034"/>
    </source>
</evidence>
<evidence type="ECO:0000256" key="3">
    <source>
        <dbReference type="ARBA" id="ARBA00006218"/>
    </source>
</evidence>
<keyword evidence="7" id="KW-0333">Golgi apparatus</keyword>
<keyword evidence="5" id="KW-0256">Endoplasmic reticulum</keyword>
<dbReference type="InterPro" id="IPR016721">
    <property type="entry name" value="Bet3"/>
</dbReference>
<comment type="subcellular location">
    <subcellularLocation>
        <location evidence="2">Endoplasmic reticulum</location>
    </subcellularLocation>
    <subcellularLocation>
        <location evidence="1">Golgi apparatus</location>
        <location evidence="1">cis-Golgi network</location>
    </subcellularLocation>
</comment>
<organism evidence="8 9">
    <name type="scientific">Papaver somniferum</name>
    <name type="common">Opium poppy</name>
    <dbReference type="NCBI Taxonomy" id="3469"/>
    <lineage>
        <taxon>Eukaryota</taxon>
        <taxon>Viridiplantae</taxon>
        <taxon>Streptophyta</taxon>
        <taxon>Embryophyta</taxon>
        <taxon>Tracheophyta</taxon>
        <taxon>Spermatophyta</taxon>
        <taxon>Magnoliopsida</taxon>
        <taxon>Ranunculales</taxon>
        <taxon>Papaveraceae</taxon>
        <taxon>Papaveroideae</taxon>
        <taxon>Papaver</taxon>
    </lineage>
</organism>
<accession>A0A4Y7KWN5</accession>
<keyword evidence="6" id="KW-0931">ER-Golgi transport</keyword>
<dbReference type="Proteomes" id="UP000316621">
    <property type="component" value="Chromosome 9"/>
</dbReference>
<dbReference type="PANTHER" id="PTHR13048">
    <property type="entry name" value="TRAFFICKING PROTEIN PARTICLE COMPLEX SUBUNIT 3"/>
    <property type="match status" value="1"/>
</dbReference>
<evidence type="ECO:0000313" key="8">
    <source>
        <dbReference type="EMBL" id="RZC76369.1"/>
    </source>
</evidence>
<evidence type="ECO:0000256" key="2">
    <source>
        <dbReference type="ARBA" id="ARBA00004240"/>
    </source>
</evidence>
<dbReference type="EMBL" id="CM010723">
    <property type="protein sequence ID" value="RZC76369.1"/>
    <property type="molecule type" value="Genomic_DNA"/>
</dbReference>
<gene>
    <name evidence="8" type="ORF">C5167_000836</name>
</gene>
<dbReference type="SUPFAM" id="SSF111126">
    <property type="entry name" value="Ligand-binding domain in the NO signalling and Golgi transport"/>
    <property type="match status" value="1"/>
</dbReference>
<protein>
    <recommendedName>
        <fullName evidence="10">BTB domain-containing protein</fullName>
    </recommendedName>
</protein>
<evidence type="ECO:0008006" key="10">
    <source>
        <dbReference type="Google" id="ProtNLM"/>
    </source>
</evidence>
<reference evidence="8 9" key="1">
    <citation type="journal article" date="2018" name="Science">
        <title>The opium poppy genome and morphinan production.</title>
        <authorList>
            <person name="Guo L."/>
            <person name="Winzer T."/>
            <person name="Yang X."/>
            <person name="Li Y."/>
            <person name="Ning Z."/>
            <person name="He Z."/>
            <person name="Teodor R."/>
            <person name="Lu Y."/>
            <person name="Bowser T.A."/>
            <person name="Graham I.A."/>
            <person name="Ye K."/>
        </authorList>
    </citation>
    <scope>NUCLEOTIDE SEQUENCE [LARGE SCALE GENOMIC DNA]</scope>
    <source>
        <strain evidence="9">cv. HN1</strain>
        <tissue evidence="8">Leaves</tissue>
    </source>
</reference>
<dbReference type="Pfam" id="PF04051">
    <property type="entry name" value="TRAPP"/>
    <property type="match status" value="1"/>
</dbReference>
<keyword evidence="9" id="KW-1185">Reference proteome</keyword>
<dbReference type="InterPro" id="IPR024096">
    <property type="entry name" value="NO_sig/Golgi_transp_ligand-bd"/>
</dbReference>
<dbReference type="GO" id="GO:0005794">
    <property type="term" value="C:Golgi apparatus"/>
    <property type="evidence" value="ECO:0007669"/>
    <property type="project" value="UniProtKB-SubCell"/>
</dbReference>